<feature type="region of interest" description="Disordered" evidence="1">
    <location>
        <begin position="160"/>
        <end position="204"/>
    </location>
</feature>
<organism evidence="2 3">
    <name type="scientific">Haloferula helveola</name>
    <dbReference type="NCBI Taxonomy" id="490095"/>
    <lineage>
        <taxon>Bacteria</taxon>
        <taxon>Pseudomonadati</taxon>
        <taxon>Verrucomicrobiota</taxon>
        <taxon>Verrucomicrobiia</taxon>
        <taxon>Verrucomicrobiales</taxon>
        <taxon>Verrucomicrobiaceae</taxon>
        <taxon>Haloferula</taxon>
    </lineage>
</organism>
<protein>
    <submittedName>
        <fullName evidence="2">Uncharacterized protein</fullName>
    </submittedName>
</protein>
<keyword evidence="3" id="KW-1185">Reference proteome</keyword>
<accession>A0ABN6HCD0</accession>
<evidence type="ECO:0000313" key="3">
    <source>
        <dbReference type="Proteomes" id="UP001374893"/>
    </source>
</evidence>
<feature type="compositionally biased region" description="Basic and acidic residues" evidence="1">
    <location>
        <begin position="43"/>
        <end position="52"/>
    </location>
</feature>
<dbReference type="Proteomes" id="UP001374893">
    <property type="component" value="Chromosome"/>
</dbReference>
<sequence>MRVNSYVSGSMKPVLAFIGIAIAGAAGYWLEPSIRPTWISEAKPAEQGKADEGLAGGGGGGDTAPPVEPPTPPVPPVKPPVAAAPAWVADLKPDQLPEKVTLKQKVEFAVAGSPDPMVMPAGAPVTPVRIEQGELVVSPFGGPIEGRVAVMATDLVERLGNKPPAAEPTVAVTDPEMTPEPTPTPDPVPTPEPTPEPTPASTGGAKLDAEQIVSLMQESIKGGQIKEFTFDQVLGWKAGEDEERDGKTYQTGLVAYKAETIFGVKNIQAQALIEDGKIVRWIWPKSGMEIR</sequence>
<feature type="compositionally biased region" description="Pro residues" evidence="1">
    <location>
        <begin position="178"/>
        <end position="198"/>
    </location>
</feature>
<proteinExistence type="predicted"/>
<reference evidence="2 3" key="1">
    <citation type="submission" date="2021-06" db="EMBL/GenBank/DDBJ databases">
        <title>Complete genome of Haloferula helveola possessing various polysaccharide degrading enzymes.</title>
        <authorList>
            <person name="Takami H."/>
            <person name="Huang C."/>
            <person name="Hamasaki K."/>
        </authorList>
    </citation>
    <scope>NUCLEOTIDE SEQUENCE [LARGE SCALE GENOMIC DNA]</scope>
    <source>
        <strain evidence="2 3">CN-1</strain>
    </source>
</reference>
<name>A0ABN6HCD0_9BACT</name>
<gene>
    <name evidence="2" type="ORF">HAHE_42650</name>
</gene>
<evidence type="ECO:0000313" key="2">
    <source>
        <dbReference type="EMBL" id="BCX50357.1"/>
    </source>
</evidence>
<evidence type="ECO:0000256" key="1">
    <source>
        <dbReference type="SAM" id="MobiDB-lite"/>
    </source>
</evidence>
<feature type="region of interest" description="Disordered" evidence="1">
    <location>
        <begin position="43"/>
        <end position="73"/>
    </location>
</feature>
<dbReference type="EMBL" id="AP024702">
    <property type="protein sequence ID" value="BCX50357.1"/>
    <property type="molecule type" value="Genomic_DNA"/>
</dbReference>